<dbReference type="Pfam" id="PF12706">
    <property type="entry name" value="Lactamase_B_2"/>
    <property type="match status" value="1"/>
</dbReference>
<dbReference type="OrthoDB" id="9789133at2"/>
<dbReference type="RefSeq" id="WP_070745660.1">
    <property type="nucleotide sequence ID" value="NZ_MDZA01000354.1"/>
</dbReference>
<keyword evidence="5" id="KW-1185">Reference proteome</keyword>
<comment type="similarity">
    <text evidence="2">Belongs to the UPF0173 family.</text>
</comment>
<dbReference type="InterPro" id="IPR001279">
    <property type="entry name" value="Metallo-B-lactamas"/>
</dbReference>
<proteinExistence type="inferred from homology"/>
<evidence type="ECO:0000313" key="5">
    <source>
        <dbReference type="Proteomes" id="UP000177506"/>
    </source>
</evidence>
<dbReference type="InterPro" id="IPR022877">
    <property type="entry name" value="UPF0173"/>
</dbReference>
<dbReference type="HAMAP" id="MF_00457">
    <property type="entry name" value="UPF0173"/>
    <property type="match status" value="1"/>
</dbReference>
<gene>
    <name evidence="4" type="ORF">BEN49_10685</name>
</gene>
<dbReference type="InterPro" id="IPR036866">
    <property type="entry name" value="RibonucZ/Hydroxyglut_hydro"/>
</dbReference>
<dbReference type="NCBIfam" id="NF001911">
    <property type="entry name" value="PRK00685.1"/>
    <property type="match status" value="1"/>
</dbReference>
<name>A0A1G1T9I0_9BACT</name>
<protein>
    <recommendedName>
        <fullName evidence="2">UPF0173 metal-dependent hydrolase BEN49_10685</fullName>
    </recommendedName>
</protein>
<dbReference type="SMART" id="SM00849">
    <property type="entry name" value="Lactamase_B"/>
    <property type="match status" value="1"/>
</dbReference>
<reference evidence="4 5" key="1">
    <citation type="submission" date="2016-08" db="EMBL/GenBank/DDBJ databases">
        <title>Hymenobacter coccineus sp. nov., Hymenobacter lapidarius sp. nov. and Hymenobacter glacialis sp. nov., isolated from Antarctic soil.</title>
        <authorList>
            <person name="Sedlacek I."/>
            <person name="Kralova S."/>
            <person name="Kyrova K."/>
            <person name="Maslanova I."/>
            <person name="Stankova E."/>
            <person name="Vrbovska V."/>
            <person name="Nemec M."/>
            <person name="Bartak M."/>
            <person name="Svec P."/>
            <person name="Busse H.-J."/>
            <person name="Pantucek R."/>
        </authorList>
    </citation>
    <scope>NUCLEOTIDE SEQUENCE [LARGE SCALE GENOMIC DNA]</scope>
    <source>
        <strain evidence="4 5">CCM 8649</strain>
    </source>
</reference>
<evidence type="ECO:0000259" key="3">
    <source>
        <dbReference type="SMART" id="SM00849"/>
    </source>
</evidence>
<dbReference type="AlphaFoldDB" id="A0A1G1T9I0"/>
<evidence type="ECO:0000313" key="4">
    <source>
        <dbReference type="EMBL" id="OGX87525.1"/>
    </source>
</evidence>
<dbReference type="PANTHER" id="PTHR43546:SF3">
    <property type="entry name" value="UPF0173 METAL-DEPENDENT HYDROLASE MJ1163"/>
    <property type="match status" value="1"/>
</dbReference>
<dbReference type="EMBL" id="MDZA01000354">
    <property type="protein sequence ID" value="OGX87525.1"/>
    <property type="molecule type" value="Genomic_DNA"/>
</dbReference>
<comment type="caution">
    <text evidence="4">The sequence shown here is derived from an EMBL/GenBank/DDBJ whole genome shotgun (WGS) entry which is preliminary data.</text>
</comment>
<dbReference type="GO" id="GO:0016787">
    <property type="term" value="F:hydrolase activity"/>
    <property type="evidence" value="ECO:0007669"/>
    <property type="project" value="UniProtKB-UniRule"/>
</dbReference>
<accession>A0A1G1T9I0</accession>
<organism evidence="4 5">
    <name type="scientific">Hymenobacter coccineus</name>
    <dbReference type="NCBI Taxonomy" id="1908235"/>
    <lineage>
        <taxon>Bacteria</taxon>
        <taxon>Pseudomonadati</taxon>
        <taxon>Bacteroidota</taxon>
        <taxon>Cytophagia</taxon>
        <taxon>Cytophagales</taxon>
        <taxon>Hymenobacteraceae</taxon>
        <taxon>Hymenobacter</taxon>
    </lineage>
</organism>
<dbReference type="Proteomes" id="UP000177506">
    <property type="component" value="Unassembled WGS sequence"/>
</dbReference>
<dbReference type="InterPro" id="IPR050114">
    <property type="entry name" value="UPF0173_UPF0282_UlaG_hydrolase"/>
</dbReference>
<feature type="domain" description="Metallo-beta-lactamase" evidence="3">
    <location>
        <begin position="7"/>
        <end position="190"/>
    </location>
</feature>
<dbReference type="PANTHER" id="PTHR43546">
    <property type="entry name" value="UPF0173 METAL-DEPENDENT HYDROLASE MJ1163-RELATED"/>
    <property type="match status" value="1"/>
</dbReference>
<evidence type="ECO:0000256" key="1">
    <source>
        <dbReference type="ARBA" id="ARBA00022801"/>
    </source>
</evidence>
<evidence type="ECO:0000256" key="2">
    <source>
        <dbReference type="HAMAP-Rule" id="MF_00457"/>
    </source>
</evidence>
<dbReference type="Gene3D" id="3.60.15.10">
    <property type="entry name" value="Ribonuclease Z/Hydroxyacylglutathione hydrolase-like"/>
    <property type="match status" value="1"/>
</dbReference>
<keyword evidence="1 2" id="KW-0378">Hydrolase</keyword>
<dbReference type="SUPFAM" id="SSF56281">
    <property type="entry name" value="Metallo-hydrolase/oxidoreductase"/>
    <property type="match status" value="1"/>
</dbReference>
<sequence>MQLTYLGHSAFLATIGTTKVLFDPFIRPNPLAKDIDVDAIEADYILLSHAHGDHIADAEEIAKRTGATILGIAEVAGHFGAKGIEVIGTNLGGKVALPFGTVHCVAAAHSSSFPDGSYGGVPMGFVITPTEGPTFYFAGDTALTYDLKLIGERHKLDFALLPIGDHYTMGLTDALVAADWVGAQKIIGMHYDTFPPLVIDHAAALAEATAAGKALHLLKIGETVTL</sequence>